<evidence type="ECO:0000259" key="2">
    <source>
        <dbReference type="Pfam" id="PF02784"/>
    </source>
</evidence>
<evidence type="ECO:0000256" key="1">
    <source>
        <dbReference type="ARBA" id="ARBA00023115"/>
    </source>
</evidence>
<dbReference type="Pfam" id="PF02784">
    <property type="entry name" value="Orn_Arg_deC_N"/>
    <property type="match status" value="1"/>
</dbReference>
<dbReference type="AlphaFoldDB" id="A0A8D2JG72"/>
<dbReference type="PRINTS" id="PR01182">
    <property type="entry name" value="ORNDCRBXLASE"/>
</dbReference>
<keyword evidence="1" id="KW-0620">Polyamine biosynthesis</keyword>
<dbReference type="InterPro" id="IPR009006">
    <property type="entry name" value="Ala_racemase/Decarboxylase_C"/>
</dbReference>
<dbReference type="Gene3D" id="3.20.20.10">
    <property type="entry name" value="Alanine racemase"/>
    <property type="match status" value="2"/>
</dbReference>
<dbReference type="GO" id="GO:0033387">
    <property type="term" value="P:putrescine biosynthetic process from arginine, via ornithine"/>
    <property type="evidence" value="ECO:0007669"/>
    <property type="project" value="TreeGrafter"/>
</dbReference>
<dbReference type="Gene3D" id="2.40.37.10">
    <property type="entry name" value="Lyase, Ornithine Decarboxylase, Chain A, domain 1"/>
    <property type="match status" value="2"/>
</dbReference>
<feature type="domain" description="Orn/DAP/Arg decarboxylase 2 N-terminal" evidence="2">
    <location>
        <begin position="46"/>
        <end position="92"/>
    </location>
</feature>
<dbReference type="InterPro" id="IPR022653">
    <property type="entry name" value="De-COase2_pyr-phos_BS"/>
</dbReference>
<dbReference type="PANTHER" id="PTHR11482">
    <property type="entry name" value="ARGININE/DIAMINOPIMELATE/ORNITHINE DECARBOXYLASE"/>
    <property type="match status" value="1"/>
</dbReference>
<reference evidence="3" key="1">
    <citation type="submission" date="2025-08" db="UniProtKB">
        <authorList>
            <consortium name="Ensembl"/>
        </authorList>
    </citation>
    <scope>IDENTIFICATION</scope>
</reference>
<protein>
    <submittedName>
        <fullName evidence="3">Antizyme inhibitor 2</fullName>
    </submittedName>
</protein>
<dbReference type="Ensembl" id="ENSVKKT00000011880.1">
    <property type="protein sequence ID" value="ENSVKKP00000011602.1"/>
    <property type="gene ID" value="ENSVKKG00000008040.1"/>
</dbReference>
<reference evidence="3" key="2">
    <citation type="submission" date="2025-09" db="UniProtKB">
        <authorList>
            <consortium name="Ensembl"/>
        </authorList>
    </citation>
    <scope>IDENTIFICATION</scope>
</reference>
<sequence>MARCLDESDIMMVEEGFTTRDLLENLLLDAAHTDPVLRPFFVADLEAVVKKHLRLLKALPRIKPFYALKCNHGKGVVQMLAALGAGFGCTNKTAAVVNSALDLYFPEGCGVEIIAELGRYYVDSAFTLAVNIVAKREVPLPGSEDEEPGGKKSFIYHINEGVYSSFGSVIFSSACPTPVLLKVGVFYGAFEALCQRWALSDKISMATAGRQQYPRNIETE</sequence>
<dbReference type="InterPro" id="IPR022644">
    <property type="entry name" value="De-COase2_N"/>
</dbReference>
<dbReference type="PROSITE" id="PS00878">
    <property type="entry name" value="ODR_DC_2_1"/>
    <property type="match status" value="1"/>
</dbReference>
<dbReference type="GO" id="GO:0016831">
    <property type="term" value="F:carboxy-lyase activity"/>
    <property type="evidence" value="ECO:0007669"/>
    <property type="project" value="UniProtKB-ARBA"/>
</dbReference>
<organism evidence="3 4">
    <name type="scientific">Varanus komodoensis</name>
    <name type="common">Komodo dragon</name>
    <dbReference type="NCBI Taxonomy" id="61221"/>
    <lineage>
        <taxon>Eukaryota</taxon>
        <taxon>Metazoa</taxon>
        <taxon>Chordata</taxon>
        <taxon>Craniata</taxon>
        <taxon>Vertebrata</taxon>
        <taxon>Euteleostomi</taxon>
        <taxon>Lepidosauria</taxon>
        <taxon>Squamata</taxon>
        <taxon>Bifurcata</taxon>
        <taxon>Unidentata</taxon>
        <taxon>Episquamata</taxon>
        <taxon>Toxicofera</taxon>
        <taxon>Anguimorpha</taxon>
        <taxon>Paleoanguimorpha</taxon>
        <taxon>Varanoidea</taxon>
        <taxon>Varanidae</taxon>
        <taxon>Varanus</taxon>
    </lineage>
</organism>
<accession>A0A8D2JG72</accession>
<dbReference type="PANTHER" id="PTHR11482:SF4">
    <property type="entry name" value="ANTIZYME INHIBITOR 2"/>
    <property type="match status" value="1"/>
</dbReference>
<evidence type="ECO:0000313" key="4">
    <source>
        <dbReference type="Proteomes" id="UP000694545"/>
    </source>
</evidence>
<dbReference type="InterPro" id="IPR029066">
    <property type="entry name" value="PLP-binding_barrel"/>
</dbReference>
<evidence type="ECO:0000313" key="3">
    <source>
        <dbReference type="Ensembl" id="ENSVKKP00000011602.1"/>
    </source>
</evidence>
<proteinExistence type="predicted"/>
<dbReference type="GO" id="GO:0005737">
    <property type="term" value="C:cytoplasm"/>
    <property type="evidence" value="ECO:0007669"/>
    <property type="project" value="TreeGrafter"/>
</dbReference>
<name>A0A8D2JG72_VARKO</name>
<dbReference type="Proteomes" id="UP000694545">
    <property type="component" value="Unplaced"/>
</dbReference>
<keyword evidence="4" id="KW-1185">Reference proteome</keyword>
<dbReference type="SUPFAM" id="SSF50621">
    <property type="entry name" value="Alanine racemase C-terminal domain-like"/>
    <property type="match status" value="1"/>
</dbReference>
<dbReference type="SUPFAM" id="SSF51419">
    <property type="entry name" value="PLP-binding barrel"/>
    <property type="match status" value="1"/>
</dbReference>
<dbReference type="InterPro" id="IPR002433">
    <property type="entry name" value="Orn_de-COase"/>
</dbReference>